<dbReference type="AlphaFoldDB" id="A0A6J6WKH2"/>
<evidence type="ECO:0000256" key="1">
    <source>
        <dbReference type="SAM" id="MobiDB-lite"/>
    </source>
</evidence>
<sequence length="198" mass="22059">MQKYDLDEDAVSGRQARDASSHEVTSKVFVIKGPYRVRRGTLLWTIAKTLSCHSYRDMMETNPTEVTMVAYGTANDLFSLETLFQAAEMLALRTMPAGDRRFRTSWWIGYCEGIMRKLEQENRVIVKETPGVGLVLVERSERARAHMVASTPHLHAVSSSYSSDKEAYGAGHRAGSQFSAGRNGVGAQRQIGAGRRDK</sequence>
<feature type="region of interest" description="Disordered" evidence="1">
    <location>
        <begin position="166"/>
        <end position="198"/>
    </location>
</feature>
<accession>A0A6J6WKH2</accession>
<evidence type="ECO:0000313" key="2">
    <source>
        <dbReference type="EMBL" id="CAB4783894.1"/>
    </source>
</evidence>
<organism evidence="2">
    <name type="scientific">freshwater metagenome</name>
    <dbReference type="NCBI Taxonomy" id="449393"/>
    <lineage>
        <taxon>unclassified sequences</taxon>
        <taxon>metagenomes</taxon>
        <taxon>ecological metagenomes</taxon>
    </lineage>
</organism>
<reference evidence="2" key="1">
    <citation type="submission" date="2020-05" db="EMBL/GenBank/DDBJ databases">
        <authorList>
            <person name="Chiriac C."/>
            <person name="Salcher M."/>
            <person name="Ghai R."/>
            <person name="Kavagutti S V."/>
        </authorList>
    </citation>
    <scope>NUCLEOTIDE SEQUENCE</scope>
</reference>
<gene>
    <name evidence="2" type="ORF">UFOPK2975_00085</name>
</gene>
<name>A0A6J6WKH2_9ZZZZ</name>
<dbReference type="EMBL" id="CAFAAG010000002">
    <property type="protein sequence ID" value="CAB4783894.1"/>
    <property type="molecule type" value="Genomic_DNA"/>
</dbReference>
<protein>
    <submittedName>
        <fullName evidence="2">Unannotated protein</fullName>
    </submittedName>
</protein>
<proteinExistence type="predicted"/>